<gene>
    <name evidence="1" type="ORF">GCM10023336_29290</name>
</gene>
<dbReference type="EMBL" id="BAABKC010000044">
    <property type="protein sequence ID" value="GAA5056471.1"/>
    <property type="molecule type" value="Genomic_DNA"/>
</dbReference>
<proteinExistence type="predicted"/>
<evidence type="ECO:0000313" key="2">
    <source>
        <dbReference type="Proteomes" id="UP001500124"/>
    </source>
</evidence>
<sequence length="68" mass="8009">MTWRQILAEWPLVENDLHDQYGIDVEEPGLLQSRSWRWLRTRIFGLLSADSRLYRQLCPPPGAADRTN</sequence>
<protein>
    <recommendedName>
        <fullName evidence="3">Transposase</fullName>
    </recommendedName>
</protein>
<evidence type="ECO:0000313" key="1">
    <source>
        <dbReference type="EMBL" id="GAA5056471.1"/>
    </source>
</evidence>
<dbReference type="RefSeq" id="WP_345668704.1">
    <property type="nucleotide sequence ID" value="NZ_BAABKC010000044.1"/>
</dbReference>
<organism evidence="1 2">
    <name type="scientific">Streptomyces similanensis</name>
    <dbReference type="NCBI Taxonomy" id="1274988"/>
    <lineage>
        <taxon>Bacteria</taxon>
        <taxon>Bacillati</taxon>
        <taxon>Actinomycetota</taxon>
        <taxon>Actinomycetes</taxon>
        <taxon>Kitasatosporales</taxon>
        <taxon>Streptomycetaceae</taxon>
        <taxon>Streptomyces</taxon>
    </lineage>
</organism>
<accession>A0ABP9KGP7</accession>
<name>A0ABP9KGP7_9ACTN</name>
<evidence type="ECO:0008006" key="3">
    <source>
        <dbReference type="Google" id="ProtNLM"/>
    </source>
</evidence>
<keyword evidence="2" id="KW-1185">Reference proteome</keyword>
<reference evidence="2" key="1">
    <citation type="journal article" date="2019" name="Int. J. Syst. Evol. Microbiol.">
        <title>The Global Catalogue of Microorganisms (GCM) 10K type strain sequencing project: providing services to taxonomists for standard genome sequencing and annotation.</title>
        <authorList>
            <consortium name="The Broad Institute Genomics Platform"/>
            <consortium name="The Broad Institute Genome Sequencing Center for Infectious Disease"/>
            <person name="Wu L."/>
            <person name="Ma J."/>
        </authorList>
    </citation>
    <scope>NUCLEOTIDE SEQUENCE [LARGE SCALE GENOMIC DNA]</scope>
    <source>
        <strain evidence="2">JCM 18410</strain>
    </source>
</reference>
<comment type="caution">
    <text evidence="1">The sequence shown here is derived from an EMBL/GenBank/DDBJ whole genome shotgun (WGS) entry which is preliminary data.</text>
</comment>
<dbReference type="Proteomes" id="UP001500124">
    <property type="component" value="Unassembled WGS sequence"/>
</dbReference>